<organism evidence="1">
    <name type="scientific">Caulobacter sp. (strain K31)</name>
    <dbReference type="NCBI Taxonomy" id="366602"/>
    <lineage>
        <taxon>Bacteria</taxon>
        <taxon>Pseudomonadati</taxon>
        <taxon>Pseudomonadota</taxon>
        <taxon>Alphaproteobacteria</taxon>
        <taxon>Caulobacterales</taxon>
        <taxon>Caulobacteraceae</taxon>
        <taxon>Caulobacter</taxon>
    </lineage>
</organism>
<gene>
    <name evidence="1" type="ordered locus">Caul_3478</name>
</gene>
<proteinExistence type="predicted"/>
<accession>B0T624</accession>
<reference evidence="1" key="1">
    <citation type="submission" date="2008-01" db="EMBL/GenBank/DDBJ databases">
        <title>Complete sequence of chromosome of Caulobacter sp. K31.</title>
        <authorList>
            <consortium name="US DOE Joint Genome Institute"/>
            <person name="Copeland A."/>
            <person name="Lucas S."/>
            <person name="Lapidus A."/>
            <person name="Barry K."/>
            <person name="Glavina del Rio T."/>
            <person name="Dalin E."/>
            <person name="Tice H."/>
            <person name="Pitluck S."/>
            <person name="Bruce D."/>
            <person name="Goodwin L."/>
            <person name="Thompson L.S."/>
            <person name="Brettin T."/>
            <person name="Detter J.C."/>
            <person name="Han C."/>
            <person name="Schmutz J."/>
            <person name="Larimer F."/>
            <person name="Land M."/>
            <person name="Hauser L."/>
            <person name="Kyrpides N."/>
            <person name="Kim E."/>
            <person name="Stephens C."/>
            <person name="Richardson P."/>
        </authorList>
    </citation>
    <scope>NUCLEOTIDE SEQUENCE [LARGE SCALE GENOMIC DNA]</scope>
    <source>
        <strain evidence="1">K31</strain>
    </source>
</reference>
<dbReference type="HOGENOM" id="CLU_1977571_0_0_5"/>
<name>B0T624_CAUSK</name>
<dbReference type="KEGG" id="cak:Caul_3478"/>
<dbReference type="AlphaFoldDB" id="B0T624"/>
<sequence length="126" mass="13516">MMDLTNETFAELAARIVEIDKNLTGYKDAAYFAELNVKSCQSVFDNASAKMRAMLADRETQPETLSSRMSALAATATNKTVLDTLKQLGVTIENVGAFTAHAKSVQSKIEAEAAERIALSIKGGGK</sequence>
<dbReference type="EMBL" id="CP000927">
    <property type="protein sequence ID" value="ABZ72605.1"/>
    <property type="molecule type" value="Genomic_DNA"/>
</dbReference>
<evidence type="ECO:0008006" key="2">
    <source>
        <dbReference type="Google" id="ProtNLM"/>
    </source>
</evidence>
<protein>
    <recommendedName>
        <fullName evidence="2">Phasin domain-containing protein</fullName>
    </recommendedName>
</protein>
<evidence type="ECO:0000313" key="1">
    <source>
        <dbReference type="EMBL" id="ABZ72605.1"/>
    </source>
</evidence>